<evidence type="ECO:0000313" key="3">
    <source>
        <dbReference type="EMBL" id="VIO52829.1"/>
    </source>
</evidence>
<dbReference type="Proteomes" id="UP000746612">
    <property type="component" value="Unassembled WGS sequence"/>
</dbReference>
<evidence type="ECO:0000313" key="2">
    <source>
        <dbReference type="EMBL" id="CAG1969481.1"/>
    </source>
</evidence>
<accession>A0A4E9D2H4</accession>
<feature type="region of interest" description="Disordered" evidence="1">
    <location>
        <begin position="1"/>
        <end position="44"/>
    </location>
</feature>
<feature type="region of interest" description="Disordered" evidence="1">
    <location>
        <begin position="65"/>
        <end position="89"/>
    </location>
</feature>
<reference evidence="2" key="2">
    <citation type="submission" date="2021-03" db="EMBL/GenBank/DDBJ databases">
        <authorList>
            <person name="Alouane T."/>
            <person name="Langin T."/>
            <person name="Bonhomme L."/>
        </authorList>
    </citation>
    <scope>NUCLEOTIDE SEQUENCE</scope>
    <source>
        <strain evidence="2">MDC_Fg202</strain>
    </source>
</reference>
<reference evidence="3" key="1">
    <citation type="submission" date="2019-04" db="EMBL/GenBank/DDBJ databases">
        <authorList>
            <person name="Melise S."/>
            <person name="Noan J."/>
            <person name="Okalmin O."/>
        </authorList>
    </citation>
    <scope>NUCLEOTIDE SEQUENCE</scope>
    <source>
        <strain evidence="3">FN9</strain>
    </source>
</reference>
<dbReference type="EMBL" id="CAJPIJ010000078">
    <property type="protein sequence ID" value="CAG1969481.1"/>
    <property type="molecule type" value="Genomic_DNA"/>
</dbReference>
<protein>
    <submittedName>
        <fullName evidence="3">Uncharacterized protein</fullName>
    </submittedName>
</protein>
<organism evidence="3">
    <name type="scientific">Gibberella zeae</name>
    <name type="common">Wheat head blight fungus</name>
    <name type="synonym">Fusarium graminearum</name>
    <dbReference type="NCBI Taxonomy" id="5518"/>
    <lineage>
        <taxon>Eukaryota</taxon>
        <taxon>Fungi</taxon>
        <taxon>Dikarya</taxon>
        <taxon>Ascomycota</taxon>
        <taxon>Pezizomycotina</taxon>
        <taxon>Sordariomycetes</taxon>
        <taxon>Hypocreomycetidae</taxon>
        <taxon>Hypocreales</taxon>
        <taxon>Nectriaceae</taxon>
        <taxon>Fusarium</taxon>
    </lineage>
</organism>
<name>A0A4E9D2H4_GIBZA</name>
<dbReference type="EMBL" id="CAAKMV010000044">
    <property type="protein sequence ID" value="VIO52829.1"/>
    <property type="molecule type" value="Genomic_DNA"/>
</dbReference>
<sequence>MRCNKAQLGRPSQASRLKRRQHSLGQRTRNPPRRNETSPVYVDSNQPLHWVGDWAPDKSYFDAFTGTDGPAVDPNVAGEKSRGMGQQCE</sequence>
<evidence type="ECO:0000256" key="1">
    <source>
        <dbReference type="SAM" id="MobiDB-lite"/>
    </source>
</evidence>
<dbReference type="AlphaFoldDB" id="A0A4E9D2H4"/>
<gene>
    <name evidence="3" type="ORF">FUG_LOCUS55128</name>
    <name evidence="2" type="ORF">MDCFG202_LOCUS63826</name>
</gene>
<proteinExistence type="predicted"/>